<dbReference type="Gene3D" id="1.25.40.10">
    <property type="entry name" value="Tetratricopeptide repeat domain"/>
    <property type="match status" value="1"/>
</dbReference>
<organism evidence="3 4">
    <name type="scientific">Lysinibacillus sphaericus</name>
    <name type="common">Bacillus sphaericus</name>
    <dbReference type="NCBI Taxonomy" id="1421"/>
    <lineage>
        <taxon>Bacteria</taxon>
        <taxon>Bacillati</taxon>
        <taxon>Bacillota</taxon>
        <taxon>Bacilli</taxon>
        <taxon>Bacillales</taxon>
        <taxon>Bacillaceae</taxon>
        <taxon>Lysinibacillus</taxon>
    </lineage>
</organism>
<comment type="caution">
    <text evidence="3">The sequence shown here is derived from an EMBL/GenBank/DDBJ whole genome shotgun (WGS) entry which is preliminary data.</text>
</comment>
<evidence type="ECO:0000313" key="4">
    <source>
        <dbReference type="Proteomes" id="UP000317944"/>
    </source>
</evidence>
<proteinExistence type="predicted"/>
<dbReference type="InterPro" id="IPR011990">
    <property type="entry name" value="TPR-like_helical_dom_sf"/>
</dbReference>
<accession>A0A544UBV3</accession>
<evidence type="ECO:0000313" key="3">
    <source>
        <dbReference type="EMBL" id="TQR29755.1"/>
    </source>
</evidence>
<feature type="region of interest" description="Disordered" evidence="1">
    <location>
        <begin position="55"/>
        <end position="83"/>
    </location>
</feature>
<sequence>MSKISVLVCSFLLLLPFTASAHPGRTDSNGGHTCRTNCEKWGLDYGEYHYHNGGSTSNGSSNISKPAPKKPVPSTPEPKIDEDQVKAENYYTMATNLYNSKDYKGAISELEKIYELNKGSSKTDSLIQKSVNAIYELAESKVNVGEYSVAKDYAVYIKENRRSNDEIKQKASGLLNQMKDDEKIDELLYKATNARDEKDYEETFSIIQEAQKIKQLDKIKSFYNETVESLTSDAEEAFHQKQYGDAKKLYKLLIKKTETPTVISQYQKKLQRLEGEQLLQKSFHIKTANFEGKSLFNHLMEDEKNTLYDKNIVNIVKDSLHVGTDNARKYIFTIKIEELLKGGKKDDA</sequence>
<protein>
    <submittedName>
        <fullName evidence="3">YHYH domain-containing protein</fullName>
    </submittedName>
</protein>
<reference evidence="3 4" key="1">
    <citation type="submission" date="2018-03" db="EMBL/GenBank/DDBJ databases">
        <title>Aerobic endospore-forming bacteria genome sequencing and assembly.</title>
        <authorList>
            <person name="Cavalcante D.A."/>
            <person name="Driks A."/>
            <person name="Putonti C."/>
            <person name="De-Souza M.T."/>
        </authorList>
    </citation>
    <scope>NUCLEOTIDE SEQUENCE [LARGE SCALE GENOMIC DNA]</scope>
    <source>
        <strain evidence="3 4">SDF0037</strain>
    </source>
</reference>
<evidence type="ECO:0000256" key="2">
    <source>
        <dbReference type="SAM" id="SignalP"/>
    </source>
</evidence>
<dbReference type="Proteomes" id="UP000317944">
    <property type="component" value="Unassembled WGS sequence"/>
</dbReference>
<dbReference type="RefSeq" id="WP_142509946.1">
    <property type="nucleotide sequence ID" value="NZ_SADV01000017.1"/>
</dbReference>
<feature type="signal peptide" evidence="2">
    <location>
        <begin position="1"/>
        <end position="21"/>
    </location>
</feature>
<feature type="chain" id="PRO_5022181878" evidence="2">
    <location>
        <begin position="22"/>
        <end position="348"/>
    </location>
</feature>
<dbReference type="InterPro" id="IPR047773">
    <property type="entry name" value="YHYH_dom_bact"/>
</dbReference>
<dbReference type="NCBIfam" id="NF033223">
    <property type="entry name" value="YHYH_alt"/>
    <property type="match status" value="1"/>
</dbReference>
<gene>
    <name evidence="3" type="ORF">C7Y47_17610</name>
</gene>
<dbReference type="OrthoDB" id="2503396at2"/>
<evidence type="ECO:0000256" key="1">
    <source>
        <dbReference type="SAM" id="MobiDB-lite"/>
    </source>
</evidence>
<name>A0A544UBV3_LYSSH</name>
<dbReference type="EMBL" id="SADV01000017">
    <property type="protein sequence ID" value="TQR29755.1"/>
    <property type="molecule type" value="Genomic_DNA"/>
</dbReference>
<feature type="compositionally biased region" description="Low complexity" evidence="1">
    <location>
        <begin position="55"/>
        <end position="64"/>
    </location>
</feature>
<keyword evidence="2" id="KW-0732">Signal</keyword>
<dbReference type="AlphaFoldDB" id="A0A544UBV3"/>
<dbReference type="SUPFAM" id="SSF48452">
    <property type="entry name" value="TPR-like"/>
    <property type="match status" value="1"/>
</dbReference>